<keyword evidence="1" id="KW-0175">Coiled coil</keyword>
<comment type="caution">
    <text evidence="3">The sequence shown here is derived from an EMBL/GenBank/DDBJ whole genome shotgun (WGS) entry which is preliminary data.</text>
</comment>
<feature type="coiled-coil region" evidence="1">
    <location>
        <begin position="193"/>
        <end position="234"/>
    </location>
</feature>
<protein>
    <submittedName>
        <fullName evidence="3">Uncharacterized protein</fullName>
    </submittedName>
</protein>
<proteinExistence type="predicted"/>
<evidence type="ECO:0000313" key="4">
    <source>
        <dbReference type="Proteomes" id="UP000197619"/>
    </source>
</evidence>
<name>A0A218UKM0_9PASE</name>
<sequence length="269" mass="28747">MSAPRAGSDSLDCPDLLQDVQHLTSPTTPLIATGLRLRAAAEPSPGPGVLSGLQPGPARPSACTPLPSRATGGSQTRGRATARSLLPLSRPQRSPGIPIMASRLSLQPSEKVIPSKRFCLNKGSATQELVHNRIQELKENSESKERLVAASIVLGADVNDQTWVCAKSSLFSELAPGLTSGCEDTVPAEQSASDQLCKELKCVKQELEQVKGELADKTAQCKTYQQTISFLEAQLRAADMHFACSVPLWLPAVGLCYWIGALDYGNEEQ</sequence>
<dbReference type="EMBL" id="MUZQ01000241">
    <property type="protein sequence ID" value="OWK54337.1"/>
    <property type="molecule type" value="Genomic_DNA"/>
</dbReference>
<evidence type="ECO:0000313" key="3">
    <source>
        <dbReference type="EMBL" id="OWK54337.1"/>
    </source>
</evidence>
<organism evidence="3 4">
    <name type="scientific">Lonchura striata</name>
    <name type="common">white-rumped munia</name>
    <dbReference type="NCBI Taxonomy" id="40157"/>
    <lineage>
        <taxon>Eukaryota</taxon>
        <taxon>Metazoa</taxon>
        <taxon>Chordata</taxon>
        <taxon>Craniata</taxon>
        <taxon>Vertebrata</taxon>
        <taxon>Euteleostomi</taxon>
        <taxon>Archelosauria</taxon>
        <taxon>Archosauria</taxon>
        <taxon>Dinosauria</taxon>
        <taxon>Saurischia</taxon>
        <taxon>Theropoda</taxon>
        <taxon>Coelurosauria</taxon>
        <taxon>Aves</taxon>
        <taxon>Neognathae</taxon>
        <taxon>Neoaves</taxon>
        <taxon>Telluraves</taxon>
        <taxon>Australaves</taxon>
        <taxon>Passeriformes</taxon>
        <taxon>Passeroidea</taxon>
        <taxon>Estrildidae</taxon>
        <taxon>Estrildinae</taxon>
        <taxon>Lonchura</taxon>
    </lineage>
</organism>
<evidence type="ECO:0000256" key="1">
    <source>
        <dbReference type="SAM" id="Coils"/>
    </source>
</evidence>
<accession>A0A218UKM0</accession>
<evidence type="ECO:0000256" key="2">
    <source>
        <dbReference type="SAM" id="MobiDB-lite"/>
    </source>
</evidence>
<dbReference type="Proteomes" id="UP000197619">
    <property type="component" value="Unassembled WGS sequence"/>
</dbReference>
<feature type="region of interest" description="Disordered" evidence="2">
    <location>
        <begin position="40"/>
        <end position="80"/>
    </location>
</feature>
<gene>
    <name evidence="3" type="ORF">RLOC_00004949</name>
</gene>
<dbReference type="AlphaFoldDB" id="A0A218UKM0"/>
<reference evidence="3 4" key="1">
    <citation type="submission" date="2017-05" db="EMBL/GenBank/DDBJ databases">
        <title>Genome of assembly of the Bengalese finch, Lonchura striata domestica.</title>
        <authorList>
            <person name="Colquitt B.M."/>
            <person name="Brainard M.S."/>
        </authorList>
    </citation>
    <scope>NUCLEOTIDE SEQUENCE [LARGE SCALE GENOMIC DNA]</scope>
    <source>
        <strain evidence="3">White83orange57</strain>
    </source>
</reference>
<keyword evidence="4" id="KW-1185">Reference proteome</keyword>